<evidence type="ECO:0000313" key="2">
    <source>
        <dbReference type="Proteomes" id="UP000228987"/>
    </source>
</evidence>
<dbReference type="AlphaFoldDB" id="A0A2A5C6C4"/>
<accession>A0A2A5C6C4</accession>
<protein>
    <submittedName>
        <fullName evidence="1">Uncharacterized protein</fullName>
    </submittedName>
</protein>
<organism evidence="1 2">
    <name type="scientific">SAR86 cluster bacterium</name>
    <dbReference type="NCBI Taxonomy" id="2030880"/>
    <lineage>
        <taxon>Bacteria</taxon>
        <taxon>Pseudomonadati</taxon>
        <taxon>Pseudomonadota</taxon>
        <taxon>Gammaproteobacteria</taxon>
        <taxon>SAR86 cluster</taxon>
    </lineage>
</organism>
<dbReference type="Proteomes" id="UP000228987">
    <property type="component" value="Unassembled WGS sequence"/>
</dbReference>
<reference evidence="2" key="1">
    <citation type="submission" date="2017-08" db="EMBL/GenBank/DDBJ databases">
        <title>A dynamic microbial community with high functional redundancy inhabits the cold, oxic subseafloor aquifer.</title>
        <authorList>
            <person name="Tully B.J."/>
            <person name="Wheat C.G."/>
            <person name="Glazer B.T."/>
            <person name="Huber J.A."/>
        </authorList>
    </citation>
    <scope>NUCLEOTIDE SEQUENCE [LARGE SCALE GENOMIC DNA]</scope>
</reference>
<comment type="caution">
    <text evidence="1">The sequence shown here is derived from an EMBL/GenBank/DDBJ whole genome shotgun (WGS) entry which is preliminary data.</text>
</comment>
<gene>
    <name evidence="1" type="ORF">COA71_14635</name>
</gene>
<name>A0A2A5C6C4_9GAMM</name>
<evidence type="ECO:0000313" key="1">
    <source>
        <dbReference type="EMBL" id="PCJ39021.1"/>
    </source>
</evidence>
<dbReference type="EMBL" id="NVWI01000020">
    <property type="protein sequence ID" value="PCJ39021.1"/>
    <property type="molecule type" value="Genomic_DNA"/>
</dbReference>
<sequence length="65" mass="7435">MNIKITKRYNKQKVMATKPTLMGVVIGIKFYEHPVFGDEVPLIADTGKQFGLSEFWEIPPLIELI</sequence>
<proteinExistence type="predicted"/>